<evidence type="ECO:0000313" key="4">
    <source>
        <dbReference type="Proteomes" id="UP001378960"/>
    </source>
</evidence>
<dbReference type="AlphaFoldDB" id="A0AAV5QYN7"/>
<evidence type="ECO:0000256" key="1">
    <source>
        <dbReference type="SAM" id="Phobius"/>
    </source>
</evidence>
<dbReference type="Pfam" id="PF08799">
    <property type="entry name" value="PRP4"/>
    <property type="match status" value="1"/>
</dbReference>
<protein>
    <recommendedName>
        <fullName evidence="2">Pre-mRNA processing factor 4 (PRP4)-like domain-containing protein</fullName>
    </recommendedName>
</protein>
<name>A0AAV5QYN7_PICKL</name>
<accession>A0AAV5QYN7</accession>
<dbReference type="SUPFAM" id="SSF158230">
    <property type="entry name" value="PRP4-like"/>
    <property type="match status" value="1"/>
</dbReference>
<keyword evidence="1" id="KW-1133">Transmembrane helix</keyword>
<keyword evidence="1" id="KW-0812">Transmembrane</keyword>
<dbReference type="InterPro" id="IPR036285">
    <property type="entry name" value="PRP4-like_sf"/>
</dbReference>
<dbReference type="EMBL" id="BTGB01000001">
    <property type="protein sequence ID" value="GMM44075.1"/>
    <property type="molecule type" value="Genomic_DNA"/>
</dbReference>
<dbReference type="Gene3D" id="4.10.280.110">
    <property type="entry name" value="Pre-mRNA processing factor 4 domain"/>
    <property type="match status" value="1"/>
</dbReference>
<sequence length="340" mass="39828">MFRSIIRPYGHGIRPWKSIKSIPRVGGIRYSSKWQNEGKTDDKIQFKWFLLVGVFGTMVYITVMQRIKEQDHSKNLEKYKKTFSEDEWNQYISEIQKKQLTLENNEECYLIPFANKEGGKKINQLNNKLGGDEYVSVLDLNQLVNEQINNSGKYNILLNQTLESIDENNDGFKYNFSYKLKPGIFTSIINDEILRIKEINPKMGRFIILNYPPNIKEAIKFEQNISNKDMLIKLNNNNNKNDDDIIQYFETVDKVIDINKISKLEPLIVENIPTNKQIENKEYTTPAVFKLHTLSNEEPSNDAPVIEKAQYKLRQLNQPIRYYGETDEDVITRLNKLSKN</sequence>
<reference evidence="3 4" key="1">
    <citation type="journal article" date="2023" name="Elife">
        <title>Identification of key yeast species and microbe-microbe interactions impacting larval growth of Drosophila in the wild.</title>
        <authorList>
            <person name="Mure A."/>
            <person name="Sugiura Y."/>
            <person name="Maeda R."/>
            <person name="Honda K."/>
            <person name="Sakurai N."/>
            <person name="Takahashi Y."/>
            <person name="Watada M."/>
            <person name="Katoh T."/>
            <person name="Gotoh A."/>
            <person name="Gotoh Y."/>
            <person name="Taniguchi I."/>
            <person name="Nakamura K."/>
            <person name="Hayashi T."/>
            <person name="Katayama T."/>
            <person name="Uemura T."/>
            <person name="Hattori Y."/>
        </authorList>
    </citation>
    <scope>NUCLEOTIDE SEQUENCE [LARGE SCALE GENOMIC DNA]</scope>
    <source>
        <strain evidence="3 4">PK-24</strain>
    </source>
</reference>
<comment type="caution">
    <text evidence="3">The sequence shown here is derived from an EMBL/GenBank/DDBJ whole genome shotgun (WGS) entry which is preliminary data.</text>
</comment>
<dbReference type="Proteomes" id="UP001378960">
    <property type="component" value="Unassembled WGS sequence"/>
</dbReference>
<feature type="domain" description="Pre-mRNA processing factor 4 (PRP4)-like" evidence="2">
    <location>
        <begin position="312"/>
        <end position="337"/>
    </location>
</feature>
<keyword evidence="4" id="KW-1185">Reference proteome</keyword>
<keyword evidence="1" id="KW-0472">Membrane</keyword>
<evidence type="ECO:0000313" key="3">
    <source>
        <dbReference type="EMBL" id="GMM44075.1"/>
    </source>
</evidence>
<evidence type="ECO:0000259" key="2">
    <source>
        <dbReference type="Pfam" id="PF08799"/>
    </source>
</evidence>
<feature type="transmembrane region" description="Helical" evidence="1">
    <location>
        <begin position="46"/>
        <end position="64"/>
    </location>
</feature>
<proteinExistence type="predicted"/>
<gene>
    <name evidence="3" type="ORF">DAPK24_006500</name>
</gene>
<dbReference type="InterPro" id="IPR014906">
    <property type="entry name" value="PRP4-like"/>
</dbReference>
<organism evidence="3 4">
    <name type="scientific">Pichia kluyveri</name>
    <name type="common">Yeast</name>
    <dbReference type="NCBI Taxonomy" id="36015"/>
    <lineage>
        <taxon>Eukaryota</taxon>
        <taxon>Fungi</taxon>
        <taxon>Dikarya</taxon>
        <taxon>Ascomycota</taxon>
        <taxon>Saccharomycotina</taxon>
        <taxon>Pichiomycetes</taxon>
        <taxon>Pichiales</taxon>
        <taxon>Pichiaceae</taxon>
        <taxon>Pichia</taxon>
    </lineage>
</organism>